<feature type="region of interest" description="Disordered" evidence="2">
    <location>
        <begin position="477"/>
        <end position="509"/>
    </location>
</feature>
<dbReference type="Ensembl" id="ENSCHIT00010054335.1">
    <property type="protein sequence ID" value="ENSCHIP00010038860.1"/>
    <property type="gene ID" value="ENSCHIG00010028723.1"/>
</dbReference>
<evidence type="ECO:0008006" key="4">
    <source>
        <dbReference type="Google" id="ProtNLM"/>
    </source>
</evidence>
<dbReference type="GO" id="GO:0006915">
    <property type="term" value="P:apoptotic process"/>
    <property type="evidence" value="ECO:0007669"/>
    <property type="project" value="InterPro"/>
</dbReference>
<feature type="compositionally biased region" description="Low complexity" evidence="2">
    <location>
        <begin position="490"/>
        <end position="501"/>
    </location>
</feature>
<protein>
    <recommendedName>
        <fullName evidence="4">GRAM domain-containing protein</fullName>
    </recommendedName>
</protein>
<dbReference type="AlphaFoldDB" id="A0A8C2S5D6"/>
<dbReference type="GO" id="GO:0005739">
    <property type="term" value="C:mitochondrion"/>
    <property type="evidence" value="ECO:0007669"/>
    <property type="project" value="TreeGrafter"/>
</dbReference>
<evidence type="ECO:0000256" key="2">
    <source>
        <dbReference type="SAM" id="MobiDB-lite"/>
    </source>
</evidence>
<dbReference type="PANTHER" id="PTHR37402:SF1">
    <property type="entry name" value="GRAM DOMAIN-CONTAINING PROTEIN 4"/>
    <property type="match status" value="1"/>
</dbReference>
<feature type="coiled-coil region" evidence="1">
    <location>
        <begin position="101"/>
        <end position="142"/>
    </location>
</feature>
<keyword evidence="1" id="KW-0175">Coiled coil</keyword>
<dbReference type="PANTHER" id="PTHR37402">
    <property type="entry name" value="GRAM DOMAIN-CONTAINING PROTEIN 4"/>
    <property type="match status" value="1"/>
</dbReference>
<reference evidence="3" key="1">
    <citation type="submission" date="2025-08" db="UniProtKB">
        <authorList>
            <consortium name="Ensembl"/>
        </authorList>
    </citation>
    <scope>IDENTIFICATION</scope>
</reference>
<evidence type="ECO:0000313" key="3">
    <source>
        <dbReference type="Ensembl" id="ENSCHIP00010038860.1"/>
    </source>
</evidence>
<evidence type="ECO:0000256" key="1">
    <source>
        <dbReference type="SAM" id="Coils"/>
    </source>
</evidence>
<organism evidence="3">
    <name type="scientific">Capra hircus</name>
    <name type="common">Goat</name>
    <dbReference type="NCBI Taxonomy" id="9925"/>
    <lineage>
        <taxon>Eukaryota</taxon>
        <taxon>Metazoa</taxon>
        <taxon>Chordata</taxon>
        <taxon>Craniata</taxon>
        <taxon>Vertebrata</taxon>
        <taxon>Euteleostomi</taxon>
        <taxon>Mammalia</taxon>
        <taxon>Eutheria</taxon>
        <taxon>Laurasiatheria</taxon>
        <taxon>Artiodactyla</taxon>
        <taxon>Ruminantia</taxon>
        <taxon>Pecora</taxon>
        <taxon>Bovidae</taxon>
        <taxon>Caprinae</taxon>
        <taxon>Capra</taxon>
    </lineage>
</organism>
<proteinExistence type="predicted"/>
<sequence length="509" mass="56507">MLRVCLWVTRRHQHPFLRGSCPWRGFDEGPFCASVSSWFISLSKEALSLHCTRTPIDTLVQLWGAPRMERGSRRHPCLSAPLAPLCGGGTGPTTLTWLLSLTEEELRKLREETNAEMLRQELDRERQRRMELEQKVQEVLKARAEEAPAQQLPKGQAQVNNGAERRSQGLCPRVQKWFYEKFGEYVEDFRFQPEESAVETEEPLSARRLTENMRRLKRGAKPVTSFVKNLSALSDWYSIYTSAIAFTVYMNAVWHGWAIPMFLLLAILRLSLNYLIARGWRIQWSIVPEVSEVVEPPKEDLTVSEKFQLVLDVAQKAQVHAAGLGDGGPRNSSAPVGGAPPDRRPGRAPGRAWSLVPILSGVFPVAGLGPGHSWAGAWGPVVPQAVCSVAVRPRRLCLTAAPFSHRTSSARWQTSWKRSRTCSCGSSPRPPRSCTWRCGPPSSPPASSPSAWWGWPWASTPESSFSLSILSSNAARGCEPSTTLRTSFGRASPRTPSSRSAPAPPRRAG</sequence>
<dbReference type="GO" id="GO:0034164">
    <property type="term" value="P:negative regulation of toll-like receptor 9 signaling pathway"/>
    <property type="evidence" value="ECO:0007669"/>
    <property type="project" value="TreeGrafter"/>
</dbReference>
<dbReference type="InterPro" id="IPR037847">
    <property type="entry name" value="GRAMDC4"/>
</dbReference>
<feature type="region of interest" description="Disordered" evidence="2">
    <location>
        <begin position="145"/>
        <end position="164"/>
    </location>
</feature>
<name>A0A8C2S5D6_CAPHI</name>
<feature type="region of interest" description="Disordered" evidence="2">
    <location>
        <begin position="322"/>
        <end position="348"/>
    </location>
</feature>
<accession>A0A8C2S5D6</accession>